<reference evidence="5" key="1">
    <citation type="submission" date="2020-03" db="EMBL/GenBank/DDBJ databases">
        <title>Spirochaetal bacteria isolated from arthropods constitute a novel genus Entomospira genus novum within the order Spirochaetales.</title>
        <authorList>
            <person name="Grana-Miraglia L."/>
            <person name="Sikutova S."/>
            <person name="Fingerle V."/>
            <person name="Sing A."/>
            <person name="Castillo-Ramirez S."/>
            <person name="Margos G."/>
            <person name="Rudolf I."/>
        </authorList>
    </citation>
    <scope>NUCLEOTIDE SEQUENCE</scope>
    <source>
        <strain evidence="5">BR208</strain>
    </source>
</reference>
<dbReference type="EMBL" id="JAATLK010000001">
    <property type="protein sequence ID" value="NIZ47266.1"/>
    <property type="molecule type" value="Genomic_DNA"/>
</dbReference>
<evidence type="ECO:0000256" key="2">
    <source>
        <dbReference type="ARBA" id="ARBA00022741"/>
    </source>
</evidence>
<dbReference type="Proteomes" id="UP000752013">
    <property type="component" value="Unassembled WGS sequence"/>
</dbReference>
<dbReference type="GO" id="GO:0005524">
    <property type="term" value="F:ATP binding"/>
    <property type="evidence" value="ECO:0007669"/>
    <property type="project" value="UniProtKB-KW"/>
</dbReference>
<proteinExistence type="predicted"/>
<accession>A0A968KTC5</accession>
<evidence type="ECO:0000256" key="3">
    <source>
        <dbReference type="ARBA" id="ARBA00022840"/>
    </source>
</evidence>
<dbReference type="InterPro" id="IPR036451">
    <property type="entry name" value="CblAdoTrfase-like_sf"/>
</dbReference>
<dbReference type="GO" id="GO:0006580">
    <property type="term" value="P:ethanolamine metabolic process"/>
    <property type="evidence" value="ECO:0007669"/>
    <property type="project" value="InterPro"/>
</dbReference>
<keyword evidence="2" id="KW-0547">Nucleotide-binding</keyword>
<evidence type="ECO:0000313" key="5">
    <source>
        <dbReference type="EMBL" id="NIZ47266.1"/>
    </source>
</evidence>
<dbReference type="AlphaFoldDB" id="A0A968KTC5"/>
<dbReference type="InterPro" id="IPR009194">
    <property type="entry name" value="AdoTrfase_EutT"/>
</dbReference>
<comment type="caution">
    <text evidence="5">The sequence shown here is derived from an EMBL/GenBank/DDBJ whole genome shotgun (WGS) entry which is preliminary data.</text>
</comment>
<keyword evidence="1" id="KW-0808">Transferase</keyword>
<protein>
    <recommendedName>
        <fullName evidence="4">Cobalamin adenosyltransferase-like domain-containing protein</fullName>
    </recommendedName>
</protein>
<feature type="domain" description="Cobalamin adenosyltransferase-like" evidence="4">
    <location>
        <begin position="88"/>
        <end position="236"/>
    </location>
</feature>
<dbReference type="InterPro" id="IPR016030">
    <property type="entry name" value="CblAdoTrfase-like"/>
</dbReference>
<dbReference type="Gene3D" id="1.20.1200.10">
    <property type="entry name" value="Cobalamin adenosyltransferase-like"/>
    <property type="match status" value="1"/>
</dbReference>
<gene>
    <name evidence="5" type="ORF">HCT46_04970</name>
</gene>
<dbReference type="Pfam" id="PF01923">
    <property type="entry name" value="Cob_adeno_trans"/>
    <property type="match status" value="1"/>
</dbReference>
<evidence type="ECO:0000259" key="4">
    <source>
        <dbReference type="Pfam" id="PF01923"/>
    </source>
</evidence>
<name>A0A968KTC5_9SPIO</name>
<organism evidence="5 6">
    <name type="scientific">Entomospira nematocerorum</name>
    <dbReference type="NCBI Taxonomy" id="2719987"/>
    <lineage>
        <taxon>Bacteria</taxon>
        <taxon>Pseudomonadati</taxon>
        <taxon>Spirochaetota</taxon>
        <taxon>Spirochaetia</taxon>
        <taxon>Spirochaetales</taxon>
        <taxon>Spirochaetaceae</taxon>
        <taxon>Entomospira</taxon>
    </lineage>
</organism>
<dbReference type="GO" id="GO:0009236">
    <property type="term" value="P:cobalamin biosynthetic process"/>
    <property type="evidence" value="ECO:0007669"/>
    <property type="project" value="InterPro"/>
</dbReference>
<dbReference type="GO" id="GO:0008817">
    <property type="term" value="F:corrinoid adenosyltransferase activity"/>
    <property type="evidence" value="ECO:0007669"/>
    <property type="project" value="InterPro"/>
</dbReference>
<keyword evidence="3" id="KW-0067">ATP-binding</keyword>
<sequence length="245" mass="28122">MPIISKANIIQWLTSIKNQSTTHFVVESGCILTKDAIKTLQDHAIEICYLEENPVATSPSKTLEQPDIKEFHYLLSHQKISEKNSYWTHLRGNQLIEKSHPIIRWRGSMDMLIAKILRVAHDIQDPLIHQKLLEINTLLRSMLYSDSMACPLNHSQLWGFSLAEIQEMSHHPLIFWGIDHFFVSPDMGKTILDLNILRTEARSLELEALAAFPYGDRSDLIEACNRLSSAFYVLMIEIRATQDSI</sequence>
<evidence type="ECO:0000256" key="1">
    <source>
        <dbReference type="ARBA" id="ARBA00022679"/>
    </source>
</evidence>
<dbReference type="SUPFAM" id="SSF89028">
    <property type="entry name" value="Cobalamin adenosyltransferase-like"/>
    <property type="match status" value="1"/>
</dbReference>
<keyword evidence="6" id="KW-1185">Reference proteome</keyword>
<dbReference type="PIRSF" id="PIRSF012294">
    <property type="entry name" value="ATR_EutT"/>
    <property type="match status" value="1"/>
</dbReference>
<evidence type="ECO:0000313" key="6">
    <source>
        <dbReference type="Proteomes" id="UP000752013"/>
    </source>
</evidence>
<dbReference type="RefSeq" id="WP_167703675.1">
    <property type="nucleotide sequence ID" value="NZ_CP118168.1"/>
</dbReference>